<comment type="caution">
    <text evidence="1">The sequence shown here is derived from an EMBL/GenBank/DDBJ whole genome shotgun (WGS) entry which is preliminary data.</text>
</comment>
<dbReference type="EMBL" id="JAUSUN010000004">
    <property type="protein sequence ID" value="MDQ0412751.1"/>
    <property type="molecule type" value="Genomic_DNA"/>
</dbReference>
<proteinExistence type="predicted"/>
<dbReference type="Proteomes" id="UP001242313">
    <property type="component" value="Unassembled WGS sequence"/>
</dbReference>
<name>A0ABU0FT26_9BACI</name>
<sequence>MSENKVRKTVSMNKTNPDDQKILKRIKYGEDEKFNFNDFAREAMLEKIRREEIAVIKSNGGGIKIVVGR</sequence>
<accession>A0ABU0FT26</accession>
<evidence type="ECO:0000313" key="1">
    <source>
        <dbReference type="EMBL" id="MDQ0412751.1"/>
    </source>
</evidence>
<keyword evidence="2" id="KW-1185">Reference proteome</keyword>
<organism evidence="1 2">
    <name type="scientific">Mesobacillus stamsii</name>
    <dbReference type="NCBI Taxonomy" id="225347"/>
    <lineage>
        <taxon>Bacteria</taxon>
        <taxon>Bacillati</taxon>
        <taxon>Bacillota</taxon>
        <taxon>Bacilli</taxon>
        <taxon>Bacillales</taxon>
        <taxon>Bacillaceae</taxon>
        <taxon>Mesobacillus</taxon>
    </lineage>
</organism>
<protein>
    <submittedName>
        <fullName evidence="1">Uncharacterized protein</fullName>
    </submittedName>
</protein>
<reference evidence="1 2" key="1">
    <citation type="submission" date="2023-07" db="EMBL/GenBank/DDBJ databases">
        <title>Genomic Encyclopedia of Type Strains, Phase IV (KMG-IV): sequencing the most valuable type-strain genomes for metagenomic binning, comparative biology and taxonomic classification.</title>
        <authorList>
            <person name="Goeker M."/>
        </authorList>
    </citation>
    <scope>NUCLEOTIDE SEQUENCE [LARGE SCALE GENOMIC DNA]</scope>
    <source>
        <strain evidence="1 2">DSM 19598</strain>
    </source>
</reference>
<evidence type="ECO:0000313" key="2">
    <source>
        <dbReference type="Proteomes" id="UP001242313"/>
    </source>
</evidence>
<dbReference type="RefSeq" id="WP_307191340.1">
    <property type="nucleotide sequence ID" value="NZ_JAUSUN010000004.1"/>
</dbReference>
<gene>
    <name evidence="1" type="ORF">J2S25_000931</name>
</gene>